<organism evidence="2 3">
    <name type="scientific">Candidatus Gottesmanbacteria bacterium RIFCSPLOWO2_01_FULL_42_22</name>
    <dbReference type="NCBI Taxonomy" id="1798391"/>
    <lineage>
        <taxon>Bacteria</taxon>
        <taxon>Candidatus Gottesmaniibacteriota</taxon>
    </lineage>
</organism>
<reference evidence="2 3" key="1">
    <citation type="journal article" date="2016" name="Nat. Commun.">
        <title>Thousands of microbial genomes shed light on interconnected biogeochemical processes in an aquifer system.</title>
        <authorList>
            <person name="Anantharaman K."/>
            <person name="Brown C.T."/>
            <person name="Hug L.A."/>
            <person name="Sharon I."/>
            <person name="Castelle C.J."/>
            <person name="Probst A.J."/>
            <person name="Thomas B.C."/>
            <person name="Singh A."/>
            <person name="Wilkins M.J."/>
            <person name="Karaoz U."/>
            <person name="Brodie E.L."/>
            <person name="Williams K.H."/>
            <person name="Hubbard S.S."/>
            <person name="Banfield J.F."/>
        </authorList>
    </citation>
    <scope>NUCLEOTIDE SEQUENCE [LARGE SCALE GENOMIC DNA]</scope>
</reference>
<evidence type="ECO:0000259" key="1">
    <source>
        <dbReference type="Pfam" id="PF00561"/>
    </source>
</evidence>
<evidence type="ECO:0000313" key="3">
    <source>
        <dbReference type="Proteomes" id="UP000176228"/>
    </source>
</evidence>
<dbReference type="STRING" id="1798391.A2968_02195"/>
<accession>A0A1F6BGY4</accession>
<comment type="caution">
    <text evidence="2">The sequence shown here is derived from an EMBL/GenBank/DDBJ whole genome shotgun (WGS) entry which is preliminary data.</text>
</comment>
<dbReference type="Pfam" id="PF00561">
    <property type="entry name" value="Abhydrolase_1"/>
    <property type="match status" value="1"/>
</dbReference>
<feature type="domain" description="AB hydrolase-1" evidence="1">
    <location>
        <begin position="40"/>
        <end position="144"/>
    </location>
</feature>
<dbReference type="InterPro" id="IPR029058">
    <property type="entry name" value="AB_hydrolase_fold"/>
</dbReference>
<dbReference type="Proteomes" id="UP000176228">
    <property type="component" value="Unassembled WGS sequence"/>
</dbReference>
<dbReference type="InterPro" id="IPR000073">
    <property type="entry name" value="AB_hydrolase_1"/>
</dbReference>
<dbReference type="SUPFAM" id="SSF53474">
    <property type="entry name" value="alpha/beta-Hydrolases"/>
    <property type="match status" value="1"/>
</dbReference>
<dbReference type="Gene3D" id="3.40.50.1820">
    <property type="entry name" value="alpha/beta hydrolase"/>
    <property type="match status" value="1"/>
</dbReference>
<protein>
    <recommendedName>
        <fullName evidence="1">AB hydrolase-1 domain-containing protein</fullName>
    </recommendedName>
</protein>
<sequence length="281" mass="30445">MSLEQVSQNHFTQKQYNIDVPVGKFPVVEVTPLQPKTDIPVVIAPGWSASPSIFFNSQSLLALKGRRSLVFDHPRWGGKVEPNPDYFTAEVRKAVALLSVIEHSHSDKVDIIAHSEAGVYSVIAAMLQPEKFRNLVLVGPAGVVGHNTFPGLLGRMTNKVLRHLAQGISDISTTITVIRANTGSLVSIAKNPIRALSEGVAISKSDTTTMLEKLHAKGIGIVLIHHAGDEAMPMHLIQKAVKAHMLDGVLSVTGLHDDLYVYPDKYTAAAEEMLTALEKKG</sequence>
<dbReference type="EMBL" id="MFJU01000021">
    <property type="protein sequence ID" value="OGG36199.1"/>
    <property type="molecule type" value="Genomic_DNA"/>
</dbReference>
<name>A0A1F6BGY4_9BACT</name>
<dbReference type="AlphaFoldDB" id="A0A1F6BGY4"/>
<gene>
    <name evidence="2" type="ORF">A2968_02195</name>
</gene>
<proteinExistence type="predicted"/>
<evidence type="ECO:0000313" key="2">
    <source>
        <dbReference type="EMBL" id="OGG36199.1"/>
    </source>
</evidence>